<dbReference type="Gene3D" id="1.10.10.60">
    <property type="entry name" value="Homeodomain-like"/>
    <property type="match status" value="1"/>
</dbReference>
<organism evidence="5 6">
    <name type="scientific">Fibrisoma montanum</name>
    <dbReference type="NCBI Taxonomy" id="2305895"/>
    <lineage>
        <taxon>Bacteria</taxon>
        <taxon>Pseudomonadati</taxon>
        <taxon>Bacteroidota</taxon>
        <taxon>Cytophagia</taxon>
        <taxon>Cytophagales</taxon>
        <taxon>Spirosomataceae</taxon>
        <taxon>Fibrisoma</taxon>
    </lineage>
</organism>
<dbReference type="PANTHER" id="PTHR46796">
    <property type="entry name" value="HTH-TYPE TRANSCRIPTIONAL ACTIVATOR RHAS-RELATED"/>
    <property type="match status" value="1"/>
</dbReference>
<comment type="caution">
    <text evidence="5">The sequence shown here is derived from an EMBL/GenBank/DDBJ whole genome shotgun (WGS) entry which is preliminary data.</text>
</comment>
<feature type="domain" description="HTH araC/xylS-type" evidence="4">
    <location>
        <begin position="205"/>
        <end position="281"/>
    </location>
</feature>
<dbReference type="GO" id="GO:0003700">
    <property type="term" value="F:DNA-binding transcription factor activity"/>
    <property type="evidence" value="ECO:0007669"/>
    <property type="project" value="InterPro"/>
</dbReference>
<proteinExistence type="predicted"/>
<dbReference type="PANTHER" id="PTHR46796:SF13">
    <property type="entry name" value="HTH-TYPE TRANSCRIPTIONAL ACTIVATOR RHAS"/>
    <property type="match status" value="1"/>
</dbReference>
<dbReference type="OrthoDB" id="635259at2"/>
<reference evidence="5 6" key="1">
    <citation type="submission" date="2018-08" db="EMBL/GenBank/DDBJ databases">
        <title>Fibrisoma montanum sp. nov., isolated from Danxia mountain soil.</title>
        <authorList>
            <person name="Huang Y."/>
        </authorList>
    </citation>
    <scope>NUCLEOTIDE SEQUENCE [LARGE SCALE GENOMIC DNA]</scope>
    <source>
        <strain evidence="5 6">HYT19</strain>
    </source>
</reference>
<keyword evidence="2" id="KW-0238">DNA-binding</keyword>
<dbReference type="Pfam" id="PF12833">
    <property type="entry name" value="HTH_18"/>
    <property type="match status" value="1"/>
</dbReference>
<dbReference type="InterPro" id="IPR046532">
    <property type="entry name" value="DUF6597"/>
</dbReference>
<evidence type="ECO:0000313" key="6">
    <source>
        <dbReference type="Proteomes" id="UP000283523"/>
    </source>
</evidence>
<name>A0A418M2W2_9BACT</name>
<dbReference type="InterPro" id="IPR050204">
    <property type="entry name" value="AraC_XylS_family_regulators"/>
</dbReference>
<dbReference type="Pfam" id="PF20240">
    <property type="entry name" value="DUF6597"/>
    <property type="match status" value="1"/>
</dbReference>
<keyword evidence="3" id="KW-0804">Transcription</keyword>
<dbReference type="AlphaFoldDB" id="A0A418M2W2"/>
<evidence type="ECO:0000313" key="5">
    <source>
        <dbReference type="EMBL" id="RIV20016.1"/>
    </source>
</evidence>
<evidence type="ECO:0000259" key="4">
    <source>
        <dbReference type="PROSITE" id="PS01124"/>
    </source>
</evidence>
<sequence>MSVNTMALLSTPAFTTIHQLFKPLQPTVSGETGAVRYIEQPPAPTLAPWIHCYWQLATNQPLNQPFVYRVVADGCIDLFFDLMVPDDSFVMGLATTYTEFPLAGRFNYAGVRFLPTAFPLLYRIDASELTNQVEAFRDVASTAARQLTSLIAGHTALETIKPLLDNHFTQQFATTNPDPDRRLMQALATILTAGGTLNVLRELDVAISHRQLSRLFQQYVGDTPKVFSRIVRFQQLLAARPSVQALHHDKVFYDLGYYDQAHFIKEFKTLYGQTPSNASNVDIKRS</sequence>
<dbReference type="EMBL" id="QXED01000007">
    <property type="protein sequence ID" value="RIV20016.1"/>
    <property type="molecule type" value="Genomic_DNA"/>
</dbReference>
<keyword evidence="1" id="KW-0805">Transcription regulation</keyword>
<evidence type="ECO:0000256" key="2">
    <source>
        <dbReference type="ARBA" id="ARBA00023125"/>
    </source>
</evidence>
<gene>
    <name evidence="5" type="ORF">DYU11_24200</name>
</gene>
<dbReference type="GO" id="GO:0043565">
    <property type="term" value="F:sequence-specific DNA binding"/>
    <property type="evidence" value="ECO:0007669"/>
    <property type="project" value="InterPro"/>
</dbReference>
<keyword evidence="6" id="KW-1185">Reference proteome</keyword>
<dbReference type="Proteomes" id="UP000283523">
    <property type="component" value="Unassembled WGS sequence"/>
</dbReference>
<accession>A0A418M2W2</accession>
<protein>
    <submittedName>
        <fullName evidence="5">AraC family transcriptional regulator</fullName>
    </submittedName>
</protein>
<evidence type="ECO:0000256" key="1">
    <source>
        <dbReference type="ARBA" id="ARBA00023015"/>
    </source>
</evidence>
<dbReference type="PROSITE" id="PS01124">
    <property type="entry name" value="HTH_ARAC_FAMILY_2"/>
    <property type="match status" value="1"/>
</dbReference>
<dbReference type="RefSeq" id="WP_119670302.1">
    <property type="nucleotide sequence ID" value="NZ_QXED01000007.1"/>
</dbReference>
<evidence type="ECO:0000256" key="3">
    <source>
        <dbReference type="ARBA" id="ARBA00023163"/>
    </source>
</evidence>
<dbReference type="SMART" id="SM00342">
    <property type="entry name" value="HTH_ARAC"/>
    <property type="match status" value="1"/>
</dbReference>
<dbReference type="InterPro" id="IPR018060">
    <property type="entry name" value="HTH_AraC"/>
</dbReference>